<evidence type="ECO:0000313" key="1">
    <source>
        <dbReference type="EMBL" id="VUD72395.1"/>
    </source>
</evidence>
<dbReference type="PANTHER" id="PTHR42941:SF1">
    <property type="entry name" value="SLL1037 PROTEIN"/>
    <property type="match status" value="1"/>
</dbReference>
<dbReference type="OrthoDB" id="7976602at2"/>
<accession>A0A509EG02</accession>
<reference evidence="1 2" key="1">
    <citation type="submission" date="2019-06" db="EMBL/GenBank/DDBJ databases">
        <authorList>
            <person name="Rodrigo-Torres L."/>
            <person name="Arahal R. D."/>
            <person name="Lucena T."/>
        </authorList>
    </citation>
    <scope>NUCLEOTIDE SEQUENCE [LARGE SCALE GENOMIC DNA]</scope>
    <source>
        <strain evidence="1 2">SB0023/3</strain>
    </source>
</reference>
<dbReference type="Pfam" id="PF16868">
    <property type="entry name" value="NMT1_3"/>
    <property type="match status" value="1"/>
</dbReference>
<name>A0A509EG02_9HYPH</name>
<sequence>MPAVPAWLMRRETLLLAAILAICASGGIAWYLLQATVLTIAVAPRDGTEPELIKAYADALDAGHETVRLKILSFDDVRESAAALQDGRADLAVVRPDVLLPTNGLTLAILRDQAMVIASPAQAGIKSFPKLAGRRLGIAAHRDADVSLLKNILGYHGLALDTEPAGGPVREGSVHLVRVDQDAVAAAFKDKRIDAFVSIIAPSAPKALGLVGAVRSASRTGKVEFVAVEDDGAIIERFPRLQAVTIPGGLFAGDPKLPADDVKTVGASYRLMARASLSRVVAADVTQQLFEKRTAAAEKTDAAEYVQAPAYDTTAAATSARVPIHPGAIDYYEREQHGFVDRYGDTLYLLGALAGGLFSALAWLRQRLSSLRRERIDEIIDRLLEVTDQARALTDPAAIEALNVEVDRLATEVVRYARARDPDERTMAAASIAIDTAKATIADCRSLAVPAKDQGPLRTLRPLRLHGPDT</sequence>
<organism evidence="1 2">
    <name type="scientific">Methylobacterium symbioticum</name>
    <dbReference type="NCBI Taxonomy" id="2584084"/>
    <lineage>
        <taxon>Bacteria</taxon>
        <taxon>Pseudomonadati</taxon>
        <taxon>Pseudomonadota</taxon>
        <taxon>Alphaproteobacteria</taxon>
        <taxon>Hyphomicrobiales</taxon>
        <taxon>Methylobacteriaceae</taxon>
        <taxon>Methylobacterium</taxon>
    </lineage>
</organism>
<evidence type="ECO:0008006" key="3">
    <source>
        <dbReference type="Google" id="ProtNLM"/>
    </source>
</evidence>
<proteinExistence type="predicted"/>
<dbReference type="EMBL" id="CABFPH010000040">
    <property type="protein sequence ID" value="VUD72395.1"/>
    <property type="molecule type" value="Genomic_DNA"/>
</dbReference>
<keyword evidence="2" id="KW-1185">Reference proteome</keyword>
<dbReference type="SUPFAM" id="SSF53850">
    <property type="entry name" value="Periplasmic binding protein-like II"/>
    <property type="match status" value="1"/>
</dbReference>
<dbReference type="RefSeq" id="WP_142583724.1">
    <property type="nucleotide sequence ID" value="NZ_CABFPH010000040.1"/>
</dbReference>
<protein>
    <recommendedName>
        <fullName evidence="3">C4-dicarboxylate ABC transporter substrate-binding protein</fullName>
    </recommendedName>
</protein>
<dbReference type="AlphaFoldDB" id="A0A509EG02"/>
<dbReference type="Proteomes" id="UP000410984">
    <property type="component" value="Unassembled WGS sequence"/>
</dbReference>
<gene>
    <name evidence="1" type="ORF">MET9862_02993</name>
</gene>
<dbReference type="InterPro" id="IPR011852">
    <property type="entry name" value="TRAP_TAXI"/>
</dbReference>
<dbReference type="Gene3D" id="3.40.190.10">
    <property type="entry name" value="Periplasmic binding protein-like II"/>
    <property type="match status" value="2"/>
</dbReference>
<dbReference type="PANTHER" id="PTHR42941">
    <property type="entry name" value="SLL1037 PROTEIN"/>
    <property type="match status" value="1"/>
</dbReference>
<evidence type="ECO:0000313" key="2">
    <source>
        <dbReference type="Proteomes" id="UP000410984"/>
    </source>
</evidence>